<dbReference type="PROSITE" id="PS50093">
    <property type="entry name" value="PKD"/>
    <property type="match status" value="3"/>
</dbReference>
<feature type="signal peptide" evidence="2">
    <location>
        <begin position="1"/>
        <end position="26"/>
    </location>
</feature>
<dbReference type="EMBL" id="RCNR01000021">
    <property type="protein sequence ID" value="MUH36579.1"/>
    <property type="molecule type" value="Genomic_DNA"/>
</dbReference>
<dbReference type="Gene3D" id="2.60.120.430">
    <property type="entry name" value="Galactose-binding lectin"/>
    <property type="match status" value="2"/>
</dbReference>
<feature type="domain" description="PKD" evidence="3">
    <location>
        <begin position="1867"/>
        <end position="1945"/>
    </location>
</feature>
<dbReference type="Pfam" id="PF07995">
    <property type="entry name" value="GSDH"/>
    <property type="match status" value="1"/>
</dbReference>
<sequence>MKKKYFLKLVFTCLSIFLAGYSSVNAQLTDEFAKVDIVTGLSNATNFKFSPDGRIFILDRFGEILIYKPDEQFTVSAGTLPVYHEHEDGLVGVAIDPDFENNNKIYLHYAPIDFVGYRVSRFSVVGDMVDFSSEEVIIQWNTSRSALWHSGGDMDFDSQGNLYIATGDNTTYGSKLYSPLDEDDSDFSAEKASSNTNDLRGKILRIKPGPGSTYTIPSGNLFAAGTPNTKPEVYVMGARNPYRIFVDKEHNDWLFWGEVGPDGNVASELGPEGLDEINLTTEAGNYGWPYFSGADNDPYQISYANPTYYNDPLAPENISKWNTGATVLPPAKEAWIEKFHKCYLAGFRYNYVNDELLDKQRLPAEFDGLFFYFDFNTSRIWAVQMATDGAIISEEMLSDDVFPGSGNSKDGYIDMELGPDGKMYILAYGEGCCPQDIPEGIGRLIQVNYTGITTNSPPSVVMEADVTFGALPLTVNFTGDQTTDPNGDSPLSYAWDIDIDGTVDYTTPNISHPYTTKGTYTAQLKVTDPEGAIGAKTIKIYAGNTPTEFDFNSPVDGGFFSWNDDVDFNLVANDAEDGVIACEDINVVPSLGHENHFHDVGSVDACTSILNLDDGDHQIDGGMDIFYVLNANYTDSDGLISRGQIRVHPKRREAEYFDAQSGVTIIPNTYELEGAKDAIQVDNNSYISFEGRNLMNMNAVKYLVASDNSGSTVELRLDSPTGTLVTTTTIPSTGGNDNWLHVQTPINSVPTGKHDLFFVFKNTSSSQDIFRLNYVEFLGNGVSEDNTPPEVHGVQPDGNNVLEVKFSEYVDEGTAENVSNYSITNGVSVQSAELQPDGHTVYLNTSLLSADVDYNLSISNVQNISGITMVAESFSFFVFEEIRINTGGNQITGPGGEIFKEDEYFNSGSKYGKAVDVAGTDDDELYQSERYTNNKGSFEYQIPVALSGEYDIRLHFAEIFFGVDENQLDKGPGARVFNVVIEGNEVLSNFDILSETDPATALVKEFDNVTVTDGFASIFFNGVVQSPKVNGIEILSKDTFEGGTPTNANITITSPSNGWDVNKPFEVAFRVDNWVINEDDTHIHYYIDGGLIDKYYGYDPIPFNDLADGEHTIRIELFNADHTGTGIYDEVVVNVTGLITCNETPFPESWVVHEFDPNPYTVVYTFADDDLDGDGLKDIVTGGWWYKNPGSASGNWEKNTIGSTFKNVAHVYDFDDDGDMDLLGTTGDYTGAQLVWAQNDGNGNFTVFENIPEGDTDYVEPFLAGLAGGVFDNTGTYRMAINWNGAESTGSPIQMLTPPNKNNITTQTWDLIDISFDSSGEDIQAGDIDQDGDLDLFQGVNWLRNNGGLNFEKFETGVNDAYSTTADRAQLADFDRDGDLDAVVGQLSLGSGGDGTGPKTEFAWFEAPSDPTQLWIRHDLDSEVNGSLSVFAIDIDFDGDQDIVVGEWRGDKRLIAFENDLCGSGEFNKIILDEGALGYEHHDGARVVDIDADGDLDVVSNGWLNDRVLRIYENTTPLLQDNRPIANAGSDKIISTTSVSLVGSGNNPDGGLIVSYQWSQQSGPSIATLTGDTTTELTVSNLQDGLYVFRLTVTDEEGDVGFDDVSVTKSSTSMVTRINSGGPNYNFNGTSWASDQHSNGGETLANAIAIANTENDVLYQTERYRTTGSLIYDIPVANGEHSVNLHFAEIYYGVPGDGSAGGAGSRVFNIDVEGQEQIENYDIFVEAGGAATAIVETFNGINVTDGSLTITLSPVTEFPKISGIEIIEPVVAGAPTADAGEDQMLTLPDNSTVISGSGSDPDGGSVTFAWTQESGPNSATLNGETTAEISVSSLVEGVYVFKLTVTDDENQTVSDEVRVTVVPENGLLAVAEAAPTVGVLPLEVTFTGSNSVGDITEYTWDFKDGNTSSDADTAHTFIENGIYEVELTVRNASGETHTDTITITVATILAVAEADSTAGVAPLEINFTGSNSVGDITEYLWDFKDGKTSTDSNTVNTFIENGTYEVVLTVTNAGGETHSDTVVITVSETLEGDKMGYILEKNPIKEGVANVRILNQPEDFMMLGINLLDQQGRLISGINADEVMMVGADTYQIPVYLLRDGIYFLSIANNKGKPVTMKILVQN</sequence>
<feature type="domain" description="CBM6" evidence="4">
    <location>
        <begin position="650"/>
        <end position="778"/>
    </location>
</feature>
<evidence type="ECO:0000256" key="2">
    <source>
        <dbReference type="SAM" id="SignalP"/>
    </source>
</evidence>
<dbReference type="CDD" id="cd00146">
    <property type="entry name" value="PKD"/>
    <property type="match status" value="3"/>
</dbReference>
<dbReference type="Gene3D" id="2.60.120.260">
    <property type="entry name" value="Galactose-binding domain-like"/>
    <property type="match status" value="1"/>
</dbReference>
<dbReference type="Pfam" id="PF03422">
    <property type="entry name" value="CBM_6"/>
    <property type="match status" value="1"/>
</dbReference>
<evidence type="ECO:0000259" key="3">
    <source>
        <dbReference type="PROSITE" id="PS50093"/>
    </source>
</evidence>
<dbReference type="Gene3D" id="2.120.10.30">
    <property type="entry name" value="TolB, C-terminal domain"/>
    <property type="match status" value="1"/>
</dbReference>
<proteinExistence type="predicted"/>
<protein>
    <submittedName>
        <fullName evidence="5">PKD domain-containing protein</fullName>
    </submittedName>
</protein>
<dbReference type="Proteomes" id="UP000540519">
    <property type="component" value="Unassembled WGS sequence"/>
</dbReference>
<comment type="caution">
    <text evidence="5">The sequence shown here is derived from an EMBL/GenBank/DDBJ whole genome shotgun (WGS) entry which is preliminary data.</text>
</comment>
<dbReference type="InterPro" id="IPR021720">
    <property type="entry name" value="Malectin_dom"/>
</dbReference>
<evidence type="ECO:0000256" key="1">
    <source>
        <dbReference type="ARBA" id="ARBA00022729"/>
    </source>
</evidence>
<dbReference type="InterPro" id="IPR005084">
    <property type="entry name" value="CBM6"/>
</dbReference>
<dbReference type="InterPro" id="IPR013783">
    <property type="entry name" value="Ig-like_fold"/>
</dbReference>
<dbReference type="OrthoDB" id="9770043at2"/>
<dbReference type="Pfam" id="PF18911">
    <property type="entry name" value="PKD_4"/>
    <property type="match status" value="3"/>
</dbReference>
<evidence type="ECO:0000313" key="6">
    <source>
        <dbReference type="Proteomes" id="UP000540519"/>
    </source>
</evidence>
<dbReference type="InterPro" id="IPR000601">
    <property type="entry name" value="PKD_dom"/>
</dbReference>
<dbReference type="RefSeq" id="WP_155600110.1">
    <property type="nucleotide sequence ID" value="NZ_RCNR01000021.1"/>
</dbReference>
<dbReference type="InterPro" id="IPR014755">
    <property type="entry name" value="Cu-Rt/internalin_Ig-like"/>
</dbReference>
<keyword evidence="1 2" id="KW-0732">Signal</keyword>
<dbReference type="Gene3D" id="2.60.40.1220">
    <property type="match status" value="1"/>
</dbReference>
<feature type="domain" description="PKD" evidence="3">
    <location>
        <begin position="458"/>
        <end position="540"/>
    </location>
</feature>
<accession>A0A7X2ZUG6</accession>
<name>A0A7X2ZUG6_9FLAO</name>
<keyword evidence="6" id="KW-1185">Reference proteome</keyword>
<dbReference type="Gene3D" id="2.60.40.10">
    <property type="entry name" value="Immunoglobulins"/>
    <property type="match status" value="5"/>
</dbReference>
<dbReference type="InterPro" id="IPR008979">
    <property type="entry name" value="Galactose-bd-like_sf"/>
</dbReference>
<reference evidence="5 6" key="1">
    <citation type="journal article" date="2019" name="Mar. Drugs">
        <title>Comparative Genomics and CAZyme Genome Repertoires of Marine Zobellia amurskyensis KMM 3526(T) and Zobellia laminariae KMM 3676(T).</title>
        <authorList>
            <person name="Chernysheva N."/>
            <person name="Bystritskaya E."/>
            <person name="Stenkova A."/>
            <person name="Golovkin I."/>
            <person name="Nedashkovskaya O."/>
            <person name="Isaeva M."/>
        </authorList>
    </citation>
    <scope>NUCLEOTIDE SEQUENCE [LARGE SCALE GENOMIC DNA]</scope>
    <source>
        <strain evidence="5 6">KMM 3526</strain>
    </source>
</reference>
<dbReference type="CDD" id="cd04084">
    <property type="entry name" value="CBM6_xylanase-like"/>
    <property type="match status" value="1"/>
</dbReference>
<dbReference type="SUPFAM" id="SSF49299">
    <property type="entry name" value="PKD domain"/>
    <property type="match status" value="5"/>
</dbReference>
<dbReference type="SMART" id="SM00089">
    <property type="entry name" value="PKD"/>
    <property type="match status" value="5"/>
</dbReference>
<evidence type="ECO:0000259" key="4">
    <source>
        <dbReference type="PROSITE" id="PS51175"/>
    </source>
</evidence>
<gene>
    <name evidence="5" type="ORF">D9O36_12065</name>
</gene>
<dbReference type="PANTHER" id="PTHR19328">
    <property type="entry name" value="HEDGEHOG-INTERACTING PROTEIN"/>
    <property type="match status" value="1"/>
</dbReference>
<dbReference type="InterPro" id="IPR022409">
    <property type="entry name" value="PKD/Chitinase_dom"/>
</dbReference>
<dbReference type="InterPro" id="IPR011041">
    <property type="entry name" value="Quinoprot_gluc/sorb_DH_b-prop"/>
</dbReference>
<dbReference type="PANTHER" id="PTHR19328:SF13">
    <property type="entry name" value="HIPL1 PROTEIN"/>
    <property type="match status" value="1"/>
</dbReference>
<feature type="chain" id="PRO_5030987478" evidence="2">
    <location>
        <begin position="27"/>
        <end position="2123"/>
    </location>
</feature>
<dbReference type="InterPro" id="IPR012938">
    <property type="entry name" value="Glc/Sorbosone_DH"/>
</dbReference>
<dbReference type="SUPFAM" id="SSF69318">
    <property type="entry name" value="Integrin alpha N-terminal domain"/>
    <property type="match status" value="1"/>
</dbReference>
<dbReference type="Pfam" id="PF22352">
    <property type="entry name" value="K319L-like_PKD"/>
    <property type="match status" value="2"/>
</dbReference>
<evidence type="ECO:0000313" key="5">
    <source>
        <dbReference type="EMBL" id="MUH36579.1"/>
    </source>
</evidence>
<feature type="domain" description="PKD" evidence="3">
    <location>
        <begin position="1948"/>
        <end position="2031"/>
    </location>
</feature>
<dbReference type="InterPro" id="IPR006584">
    <property type="entry name" value="Cellulose-bd_IV"/>
</dbReference>
<dbReference type="Pfam" id="PF11721">
    <property type="entry name" value="Malectin"/>
    <property type="match status" value="2"/>
</dbReference>
<dbReference type="GO" id="GO:0030246">
    <property type="term" value="F:carbohydrate binding"/>
    <property type="evidence" value="ECO:0007669"/>
    <property type="project" value="InterPro"/>
</dbReference>
<dbReference type="SUPFAM" id="SSF49785">
    <property type="entry name" value="Galactose-binding domain-like"/>
    <property type="match status" value="3"/>
</dbReference>
<organism evidence="5 6">
    <name type="scientific">Zobellia amurskyensis</name>
    <dbReference type="NCBI Taxonomy" id="248905"/>
    <lineage>
        <taxon>Bacteria</taxon>
        <taxon>Pseudomonadati</taxon>
        <taxon>Bacteroidota</taxon>
        <taxon>Flavobacteriia</taxon>
        <taxon>Flavobacteriales</taxon>
        <taxon>Flavobacteriaceae</taxon>
        <taxon>Zobellia</taxon>
    </lineage>
</organism>
<dbReference type="InterPro" id="IPR011042">
    <property type="entry name" value="6-blade_b-propeller_TolB-like"/>
</dbReference>
<dbReference type="InterPro" id="IPR035986">
    <property type="entry name" value="PKD_dom_sf"/>
</dbReference>
<dbReference type="PROSITE" id="PS51175">
    <property type="entry name" value="CBM6"/>
    <property type="match status" value="1"/>
</dbReference>
<dbReference type="SUPFAM" id="SSF50952">
    <property type="entry name" value="Soluble quinoprotein glucose dehydrogenase"/>
    <property type="match status" value="1"/>
</dbReference>
<dbReference type="InterPro" id="IPR028994">
    <property type="entry name" value="Integrin_alpha_N"/>
</dbReference>
<dbReference type="SMART" id="SM00606">
    <property type="entry name" value="CBD_IV"/>
    <property type="match status" value="1"/>
</dbReference>